<dbReference type="InterPro" id="IPR036390">
    <property type="entry name" value="WH_DNA-bd_sf"/>
</dbReference>
<dbReference type="InterPro" id="IPR036388">
    <property type="entry name" value="WH-like_DNA-bd_sf"/>
</dbReference>
<dbReference type="InterPro" id="IPR000835">
    <property type="entry name" value="HTH_MarR-typ"/>
</dbReference>
<proteinExistence type="predicted"/>
<dbReference type="Gene3D" id="1.10.10.10">
    <property type="entry name" value="Winged helix-like DNA-binding domain superfamily/Winged helix DNA-binding domain"/>
    <property type="match status" value="1"/>
</dbReference>
<organism evidence="5 6">
    <name type="scientific">Sphingomonas melonis TY</name>
    <dbReference type="NCBI Taxonomy" id="621456"/>
    <lineage>
        <taxon>Bacteria</taxon>
        <taxon>Pseudomonadati</taxon>
        <taxon>Pseudomonadota</taxon>
        <taxon>Alphaproteobacteria</taxon>
        <taxon>Sphingomonadales</taxon>
        <taxon>Sphingomonadaceae</taxon>
        <taxon>Sphingomonas</taxon>
    </lineage>
</organism>
<evidence type="ECO:0000256" key="1">
    <source>
        <dbReference type="ARBA" id="ARBA00023015"/>
    </source>
</evidence>
<comment type="caution">
    <text evidence="5">The sequence shown here is derived from an EMBL/GenBank/DDBJ whole genome shotgun (WGS) entry which is preliminary data.</text>
</comment>
<protein>
    <recommendedName>
        <fullName evidence="4">HTH marR-type domain-containing protein</fullName>
    </recommendedName>
</protein>
<dbReference type="Proteomes" id="UP000078460">
    <property type="component" value="Unassembled WGS sequence"/>
</dbReference>
<evidence type="ECO:0000259" key="4">
    <source>
        <dbReference type="Pfam" id="PF12802"/>
    </source>
</evidence>
<keyword evidence="3" id="KW-0804">Transcription</keyword>
<keyword evidence="6" id="KW-1185">Reference proteome</keyword>
<dbReference type="GO" id="GO:0003677">
    <property type="term" value="F:DNA binding"/>
    <property type="evidence" value="ECO:0007669"/>
    <property type="project" value="UniProtKB-KW"/>
</dbReference>
<dbReference type="AlphaFoldDB" id="A0A175Y046"/>
<dbReference type="PROSITE" id="PS01117">
    <property type="entry name" value="HTH_MARR_1"/>
    <property type="match status" value="1"/>
</dbReference>
<dbReference type="EMBL" id="LQCK02000045">
    <property type="protein sequence ID" value="KZB94083.1"/>
    <property type="molecule type" value="Genomic_DNA"/>
</dbReference>
<name>A0A175Y046_9SPHN</name>
<dbReference type="InterPro" id="IPR023187">
    <property type="entry name" value="Tscrpt_reg_MarR-type_CS"/>
</dbReference>
<dbReference type="Pfam" id="PF12802">
    <property type="entry name" value="MarR_2"/>
    <property type="match status" value="1"/>
</dbReference>
<evidence type="ECO:0000256" key="2">
    <source>
        <dbReference type="ARBA" id="ARBA00023125"/>
    </source>
</evidence>
<feature type="domain" description="HTH marR-type" evidence="4">
    <location>
        <begin position="42"/>
        <end position="90"/>
    </location>
</feature>
<reference evidence="5" key="1">
    <citation type="submission" date="2016-03" db="EMBL/GenBank/DDBJ databases">
        <title>Sphingomonas melonis TY, whole genome shotgun sequencing.</title>
        <authorList>
            <person name="Wang H."/>
            <person name="Zhu P."/>
        </authorList>
    </citation>
    <scope>NUCLEOTIDE SEQUENCE [LARGE SCALE GENOMIC DNA]</scope>
    <source>
        <strain evidence="5">TY</strain>
    </source>
</reference>
<dbReference type="GO" id="GO:0003700">
    <property type="term" value="F:DNA-binding transcription factor activity"/>
    <property type="evidence" value="ECO:0007669"/>
    <property type="project" value="InterPro"/>
</dbReference>
<keyword evidence="2" id="KW-0238">DNA-binding</keyword>
<evidence type="ECO:0000256" key="3">
    <source>
        <dbReference type="ARBA" id="ARBA00023163"/>
    </source>
</evidence>
<dbReference type="STRING" id="621456.BJP26_00630"/>
<accession>A0A175Y046</accession>
<evidence type="ECO:0000313" key="5">
    <source>
        <dbReference type="EMBL" id="KZB94083.1"/>
    </source>
</evidence>
<sequence length="115" mass="13322">METIPLDPHARAICELARRRARYDFLPSVEFTDYSWDLILYLFVMNGADVTVGEACQQARAPRTTMLRHIETMEASGLISRKTDRLDRRRSYLRLTDQATEQVQAYLCSDYPSMA</sequence>
<gene>
    <name evidence="5" type="ORF">AVM11_08750</name>
</gene>
<evidence type="ECO:0000313" key="6">
    <source>
        <dbReference type="Proteomes" id="UP000078460"/>
    </source>
</evidence>
<keyword evidence="1" id="KW-0805">Transcription regulation</keyword>
<dbReference type="SUPFAM" id="SSF46785">
    <property type="entry name" value="Winged helix' DNA-binding domain"/>
    <property type="match status" value="1"/>
</dbReference>